<protein>
    <submittedName>
        <fullName evidence="2">Uncharacterized protein</fullName>
    </submittedName>
</protein>
<gene>
    <name evidence="2" type="ORF">RZN69_01005</name>
</gene>
<sequence>MDKRITNQNQQPAKKVSGLVGFGLDNTDGHKRLTQGEKFVIAGGSEETHDRMTETVMKTFEDLKKSGRQIEDAEPKEVADLICKNTPE</sequence>
<evidence type="ECO:0000313" key="3">
    <source>
        <dbReference type="Proteomes" id="UP001304300"/>
    </source>
</evidence>
<dbReference type="KEGG" id="puo:RZN69_01005"/>
<feature type="compositionally biased region" description="Polar residues" evidence="1">
    <location>
        <begin position="1"/>
        <end position="12"/>
    </location>
</feature>
<keyword evidence="3" id="KW-1185">Reference proteome</keyword>
<evidence type="ECO:0000313" key="2">
    <source>
        <dbReference type="EMBL" id="WOO41647.1"/>
    </source>
</evidence>
<accession>A0AAQ3LC16</accession>
<name>A0AAQ3LC16_9BACT</name>
<proteinExistence type="predicted"/>
<reference evidence="2 3" key="1">
    <citation type="submission" date="2023-10" db="EMBL/GenBank/DDBJ databases">
        <title>Rubellicoccus peritrichatus gen. nov., sp. nov., isolated from an algae of coral reef tank.</title>
        <authorList>
            <person name="Luo J."/>
        </authorList>
    </citation>
    <scope>NUCLEOTIDE SEQUENCE [LARGE SCALE GENOMIC DNA]</scope>
    <source>
        <strain evidence="2 3">CR14</strain>
    </source>
</reference>
<organism evidence="2 3">
    <name type="scientific">Rubellicoccus peritrichatus</name>
    <dbReference type="NCBI Taxonomy" id="3080537"/>
    <lineage>
        <taxon>Bacteria</taxon>
        <taxon>Pseudomonadati</taxon>
        <taxon>Verrucomicrobiota</taxon>
        <taxon>Opitutia</taxon>
        <taxon>Puniceicoccales</taxon>
        <taxon>Cerasicoccaceae</taxon>
        <taxon>Rubellicoccus</taxon>
    </lineage>
</organism>
<dbReference type="AlphaFoldDB" id="A0AAQ3LC16"/>
<feature type="region of interest" description="Disordered" evidence="1">
    <location>
        <begin position="1"/>
        <end position="20"/>
    </location>
</feature>
<dbReference type="Proteomes" id="UP001304300">
    <property type="component" value="Chromosome"/>
</dbReference>
<evidence type="ECO:0000256" key="1">
    <source>
        <dbReference type="SAM" id="MobiDB-lite"/>
    </source>
</evidence>
<dbReference type="RefSeq" id="WP_317834131.1">
    <property type="nucleotide sequence ID" value="NZ_CP136920.1"/>
</dbReference>
<dbReference type="EMBL" id="CP136920">
    <property type="protein sequence ID" value="WOO41647.1"/>
    <property type="molecule type" value="Genomic_DNA"/>
</dbReference>